<dbReference type="Pfam" id="PF04335">
    <property type="entry name" value="VirB8"/>
    <property type="match status" value="1"/>
</dbReference>
<sequence>MFKRPLQRYGDTPTPETPYQKAAQVWDNRMGSALAQAANWRALAFGAVAVSAILAGGLIYQGSQSRVTPYVVEVGPTEGVRAVAPAELEIKPTDAQIAWFLSRFITDVRALPTDPIVARQNWLEAYVFAVDDAARFLSDQARVNDPLADVGKRSVTVSIASTVRASANSFQIKWIEQTYEAGVLTSTTRWTALLGIRQKTPTLADVLRKNPLGLYVTSLAWSKDYAGDLAPASSSPVSHPQP</sequence>
<dbReference type="GO" id="GO:0016020">
    <property type="term" value="C:membrane"/>
    <property type="evidence" value="ECO:0007669"/>
    <property type="project" value="UniProtKB-SubCell"/>
</dbReference>
<dbReference type="CDD" id="cd16425">
    <property type="entry name" value="TrbF"/>
    <property type="match status" value="1"/>
</dbReference>
<keyword evidence="2 5" id="KW-0812">Transmembrane</keyword>
<dbReference type="InterPro" id="IPR035658">
    <property type="entry name" value="TrbF"/>
</dbReference>
<evidence type="ECO:0000256" key="5">
    <source>
        <dbReference type="SAM" id="Phobius"/>
    </source>
</evidence>
<dbReference type="InterPro" id="IPR007430">
    <property type="entry name" value="VirB8"/>
</dbReference>
<protein>
    <submittedName>
        <fullName evidence="7">Type IV secretion system protein VirB5</fullName>
    </submittedName>
</protein>
<evidence type="ECO:0000256" key="1">
    <source>
        <dbReference type="ARBA" id="ARBA00004167"/>
    </source>
</evidence>
<evidence type="ECO:0000259" key="6">
    <source>
        <dbReference type="Pfam" id="PF04335"/>
    </source>
</evidence>
<feature type="domain" description="Bacterial virulence protein VirB8" evidence="6">
    <location>
        <begin position="21"/>
        <end position="224"/>
    </location>
</feature>
<accession>A0A1G4PTS4</accession>
<evidence type="ECO:0000256" key="4">
    <source>
        <dbReference type="ARBA" id="ARBA00023136"/>
    </source>
</evidence>
<dbReference type="SUPFAM" id="SSF54427">
    <property type="entry name" value="NTF2-like"/>
    <property type="match status" value="1"/>
</dbReference>
<dbReference type="NCBIfam" id="NF010446">
    <property type="entry name" value="PRK13872.1"/>
    <property type="match status" value="1"/>
</dbReference>
<evidence type="ECO:0000256" key="3">
    <source>
        <dbReference type="ARBA" id="ARBA00022989"/>
    </source>
</evidence>
<dbReference type="Gene3D" id="3.10.450.230">
    <property type="entry name" value="VirB8 protein"/>
    <property type="match status" value="1"/>
</dbReference>
<evidence type="ECO:0000256" key="2">
    <source>
        <dbReference type="ARBA" id="ARBA00022692"/>
    </source>
</evidence>
<dbReference type="RefSeq" id="WP_090643612.1">
    <property type="nucleotide sequence ID" value="NZ_CBCRYE010000001.1"/>
</dbReference>
<feature type="transmembrane region" description="Helical" evidence="5">
    <location>
        <begin position="38"/>
        <end position="60"/>
    </location>
</feature>
<comment type="subcellular location">
    <subcellularLocation>
        <location evidence="1">Membrane</location>
        <topology evidence="1">Single-pass membrane protein</topology>
    </subcellularLocation>
</comment>
<dbReference type="AlphaFoldDB" id="A0A1G4PTS4"/>
<evidence type="ECO:0000313" key="7">
    <source>
        <dbReference type="EMBL" id="SCW35672.1"/>
    </source>
</evidence>
<dbReference type="EMBL" id="FMTS01000001">
    <property type="protein sequence ID" value="SCW35672.1"/>
    <property type="molecule type" value="Genomic_DNA"/>
</dbReference>
<keyword evidence="4 5" id="KW-0472">Membrane</keyword>
<dbReference type="Proteomes" id="UP000199150">
    <property type="component" value="Unassembled WGS sequence"/>
</dbReference>
<proteinExistence type="predicted"/>
<dbReference type="OrthoDB" id="597581at2"/>
<gene>
    <name evidence="7" type="ORF">SAMN02927928_0659</name>
</gene>
<organism evidence="7 8">
    <name type="scientific">Asticcacaulis taihuensis</name>
    <dbReference type="NCBI Taxonomy" id="260084"/>
    <lineage>
        <taxon>Bacteria</taxon>
        <taxon>Pseudomonadati</taxon>
        <taxon>Pseudomonadota</taxon>
        <taxon>Alphaproteobacteria</taxon>
        <taxon>Caulobacterales</taxon>
        <taxon>Caulobacteraceae</taxon>
        <taxon>Asticcacaulis</taxon>
    </lineage>
</organism>
<name>A0A1G4PTS4_9CAUL</name>
<dbReference type="InterPro" id="IPR032710">
    <property type="entry name" value="NTF2-like_dom_sf"/>
</dbReference>
<keyword evidence="3 5" id="KW-1133">Transmembrane helix</keyword>
<evidence type="ECO:0000313" key="8">
    <source>
        <dbReference type="Proteomes" id="UP000199150"/>
    </source>
</evidence>
<dbReference type="STRING" id="260084.SAMN02927928_0659"/>
<keyword evidence="8" id="KW-1185">Reference proteome</keyword>
<reference evidence="8" key="1">
    <citation type="submission" date="2016-10" db="EMBL/GenBank/DDBJ databases">
        <authorList>
            <person name="Varghese N."/>
            <person name="Submissions S."/>
        </authorList>
    </citation>
    <scope>NUCLEOTIDE SEQUENCE [LARGE SCALE GENOMIC DNA]</scope>
    <source>
        <strain evidence="8">CGMCC 1.3431</strain>
    </source>
</reference>